<sequence>MLTRNGFLFRFVKSRRTLSAATCAGLCAYYFSEKHKQEKEYNDRINYLLTNKVELSGVYLQERPPFSKLWGIHWLLPRHQSLKFVFSDGVVQYGLGKENDSFFDRSVKFVCHTGEKYIYLNKKEISIPLEAYRGYYDKYGHYPDVDVDKLFNLVTSEKYDKKFFDSIPGEFNIVTCRSALMDFVHRADKNQ</sequence>
<evidence type="ECO:0000313" key="1">
    <source>
        <dbReference type="EMBL" id="QHT00263.1"/>
    </source>
</evidence>
<proteinExistence type="predicted"/>
<dbReference type="AlphaFoldDB" id="A0A6C0C7F1"/>
<organism evidence="1">
    <name type="scientific">viral metagenome</name>
    <dbReference type="NCBI Taxonomy" id="1070528"/>
    <lineage>
        <taxon>unclassified sequences</taxon>
        <taxon>metagenomes</taxon>
        <taxon>organismal metagenomes</taxon>
    </lineage>
</organism>
<dbReference type="EMBL" id="MN739353">
    <property type="protein sequence ID" value="QHT00263.1"/>
    <property type="molecule type" value="Genomic_DNA"/>
</dbReference>
<name>A0A6C0C7F1_9ZZZZ</name>
<reference evidence="1" key="1">
    <citation type="journal article" date="2020" name="Nature">
        <title>Giant virus diversity and host interactions through global metagenomics.</title>
        <authorList>
            <person name="Schulz F."/>
            <person name="Roux S."/>
            <person name="Paez-Espino D."/>
            <person name="Jungbluth S."/>
            <person name="Walsh D.A."/>
            <person name="Denef V.J."/>
            <person name="McMahon K.D."/>
            <person name="Konstantinidis K.T."/>
            <person name="Eloe-Fadrosh E.A."/>
            <person name="Kyrpides N.C."/>
            <person name="Woyke T."/>
        </authorList>
    </citation>
    <scope>NUCLEOTIDE SEQUENCE</scope>
    <source>
        <strain evidence="1">GVMAG-M-3300020192-26</strain>
    </source>
</reference>
<accession>A0A6C0C7F1</accession>
<protein>
    <submittedName>
        <fullName evidence="1">Uncharacterized protein</fullName>
    </submittedName>
</protein>